<evidence type="ECO:0000313" key="3">
    <source>
        <dbReference type="EMBL" id="CDM23114.1"/>
    </source>
</evidence>
<dbReference type="AlphaFoldDB" id="W8WU88"/>
<dbReference type="InterPro" id="IPR039552">
    <property type="entry name" value="IS66_C"/>
</dbReference>
<dbReference type="KEGG" id="cdn:BN940_03196"/>
<dbReference type="RefSeq" id="WP_043680041.1">
    <property type="nucleotide sequence ID" value="NZ_HG916765.1"/>
</dbReference>
<sequence length="88" mass="9732">MQVLKEAGKSADSKSYMWEQTGGPPGQSVVIYDYVVETAKANGREPYTWLRKVLRELPRASAAEADEALLPWNLHPETLALESVGAEE</sequence>
<name>W8WU88_CASD6</name>
<evidence type="ECO:0000256" key="1">
    <source>
        <dbReference type="SAM" id="MobiDB-lite"/>
    </source>
</evidence>
<evidence type="ECO:0000313" key="4">
    <source>
        <dbReference type="Proteomes" id="UP000019805"/>
    </source>
</evidence>
<dbReference type="Pfam" id="PF13817">
    <property type="entry name" value="DDE_Tnp_IS66_C"/>
    <property type="match status" value="1"/>
</dbReference>
<keyword evidence="4" id="KW-1185">Reference proteome</keyword>
<gene>
    <name evidence="3" type="ORF">BN940_03196</name>
</gene>
<dbReference type="EMBL" id="HG916765">
    <property type="protein sequence ID" value="CDM23114.1"/>
    <property type="molecule type" value="Genomic_DNA"/>
</dbReference>
<accession>W8WU88</accession>
<feature type="compositionally biased region" description="Basic and acidic residues" evidence="1">
    <location>
        <begin position="1"/>
        <end position="12"/>
    </location>
</feature>
<reference evidence="3 4" key="1">
    <citation type="journal article" date="2014" name="BMC Microbiol.">
        <title>The oxygen-independent metabolism of cyclic monoterpenes in Castellaniella defragrans 65Phen.</title>
        <authorList>
            <person name="Petasch J."/>
            <person name="Disch E.M."/>
            <person name="Markert S."/>
            <person name="Becher D."/>
            <person name="Schweder T."/>
            <person name="Huttel B."/>
            <person name="Reinhardt R."/>
            <person name="Harder J."/>
        </authorList>
    </citation>
    <scope>NUCLEOTIDE SEQUENCE [LARGE SCALE GENOMIC DNA]</scope>
    <source>
        <strain evidence="3">65Phen</strain>
    </source>
</reference>
<protein>
    <submittedName>
        <fullName evidence="3">ISPsy5, transposase</fullName>
    </submittedName>
</protein>
<proteinExistence type="predicted"/>
<feature type="region of interest" description="Disordered" evidence="1">
    <location>
        <begin position="1"/>
        <end position="22"/>
    </location>
</feature>
<dbReference type="HOGENOM" id="CLU_2463406_0_0_4"/>
<organism evidence="3 4">
    <name type="scientific">Castellaniella defragrans (strain DSM 12143 / CCUG 39792 / 65Phen)</name>
    <name type="common">Alcaligenes defragrans</name>
    <dbReference type="NCBI Taxonomy" id="1437824"/>
    <lineage>
        <taxon>Bacteria</taxon>
        <taxon>Pseudomonadati</taxon>
        <taxon>Pseudomonadota</taxon>
        <taxon>Betaproteobacteria</taxon>
        <taxon>Burkholderiales</taxon>
        <taxon>Alcaligenaceae</taxon>
        <taxon>Castellaniella</taxon>
    </lineage>
</organism>
<feature type="domain" description="Transposase IS66 C-terminal" evidence="2">
    <location>
        <begin position="36"/>
        <end position="72"/>
    </location>
</feature>
<evidence type="ECO:0000259" key="2">
    <source>
        <dbReference type="Pfam" id="PF13817"/>
    </source>
</evidence>
<dbReference type="Proteomes" id="UP000019805">
    <property type="component" value="Chromosome"/>
</dbReference>